<dbReference type="NCBIfam" id="TIGR02515">
    <property type="entry name" value="IV_pilus_PilQ"/>
    <property type="match status" value="1"/>
</dbReference>
<organism evidence="10 11">
    <name type="scientific">Pantoea osteomyelitidis</name>
    <dbReference type="NCBI Taxonomy" id="3230026"/>
    <lineage>
        <taxon>Bacteria</taxon>
        <taxon>Pseudomonadati</taxon>
        <taxon>Pseudomonadota</taxon>
        <taxon>Gammaproteobacteria</taxon>
        <taxon>Enterobacterales</taxon>
        <taxon>Erwiniaceae</taxon>
        <taxon>Pantoea</taxon>
    </lineage>
</organism>
<dbReference type="EMBL" id="JBGFSN010000008">
    <property type="protein sequence ID" value="MFH8135856.1"/>
    <property type="molecule type" value="Genomic_DNA"/>
</dbReference>
<evidence type="ECO:0000256" key="1">
    <source>
        <dbReference type="ARBA" id="ARBA00004442"/>
    </source>
</evidence>
<dbReference type="InterPro" id="IPR011662">
    <property type="entry name" value="Secretin/TonB_short_N"/>
</dbReference>
<dbReference type="Gene3D" id="3.30.1370.120">
    <property type="match status" value="1"/>
</dbReference>
<evidence type="ECO:0000256" key="7">
    <source>
        <dbReference type="RuleBase" id="RU004004"/>
    </source>
</evidence>
<reference evidence="10 11" key="1">
    <citation type="submission" date="2024-08" db="EMBL/GenBank/DDBJ databases">
        <title>Pantoea ronii - a newly identified human opportunistic pathogen.</title>
        <authorList>
            <person name="Keidar-Friedman D."/>
            <person name="Sorek N."/>
            <person name="Leshin-Carmel D."/>
            <person name="Tsur A."/>
            <person name="Amsalem M."/>
            <person name="Tolkach D."/>
            <person name="Brosh-Nissimov T."/>
        </authorList>
    </citation>
    <scope>NUCLEOTIDE SEQUENCE [LARGE SCALE GENOMIC DNA]</scope>
    <source>
        <strain evidence="10 11">AA23256</strain>
    </source>
</reference>
<dbReference type="SMART" id="SM00965">
    <property type="entry name" value="STN"/>
    <property type="match status" value="1"/>
</dbReference>
<keyword evidence="3 7" id="KW-0813">Transport</keyword>
<proteinExistence type="inferred from homology"/>
<dbReference type="Proteomes" id="UP001611251">
    <property type="component" value="Unassembled WGS sequence"/>
</dbReference>
<dbReference type="Gene3D" id="3.30.1370.130">
    <property type="match status" value="1"/>
</dbReference>
<evidence type="ECO:0000256" key="6">
    <source>
        <dbReference type="ARBA" id="ARBA00023237"/>
    </source>
</evidence>
<dbReference type="NCBIfam" id="NF010083">
    <property type="entry name" value="PRK13568.1"/>
    <property type="match status" value="1"/>
</dbReference>
<evidence type="ECO:0000256" key="5">
    <source>
        <dbReference type="ARBA" id="ARBA00023136"/>
    </source>
</evidence>
<dbReference type="Pfam" id="PF00263">
    <property type="entry name" value="Secretin"/>
    <property type="match status" value="1"/>
</dbReference>
<dbReference type="PRINTS" id="PR00811">
    <property type="entry name" value="BCTERIALGSPD"/>
</dbReference>
<dbReference type="PROSITE" id="PS00875">
    <property type="entry name" value="T2SP_D"/>
    <property type="match status" value="1"/>
</dbReference>
<feature type="signal peptide" evidence="8">
    <location>
        <begin position="1"/>
        <end position="19"/>
    </location>
</feature>
<comment type="caution">
    <text evidence="10">The sequence shown here is derived from an EMBL/GenBank/DDBJ whole genome shotgun (WGS) entry which is preliminary data.</text>
</comment>
<evidence type="ECO:0000256" key="2">
    <source>
        <dbReference type="ARBA" id="ARBA00006304"/>
    </source>
</evidence>
<evidence type="ECO:0000256" key="8">
    <source>
        <dbReference type="SAM" id="SignalP"/>
    </source>
</evidence>
<dbReference type="PANTHER" id="PTHR30604">
    <property type="entry name" value="PROTEIN TRANSPORT PROTEIN HOFQ"/>
    <property type="match status" value="1"/>
</dbReference>
<dbReference type="InterPro" id="IPR038591">
    <property type="entry name" value="NolW-like_sf"/>
</dbReference>
<comment type="similarity">
    <text evidence="2">Belongs to the bacterial secretin family. PilQ subfamily.</text>
</comment>
<keyword evidence="6" id="KW-0998">Cell outer membrane</keyword>
<protein>
    <submittedName>
        <fullName evidence="10">DNA uptake porin HofQ</fullName>
    </submittedName>
</protein>
<dbReference type="InterPro" id="IPR001775">
    <property type="entry name" value="GspD/PilQ"/>
</dbReference>
<gene>
    <name evidence="10" type="primary">hofQ</name>
    <name evidence="10" type="ORF">ABU178_17010</name>
</gene>
<dbReference type="InterPro" id="IPR004846">
    <property type="entry name" value="T2SS/T3SS_dom"/>
</dbReference>
<evidence type="ECO:0000313" key="11">
    <source>
        <dbReference type="Proteomes" id="UP001611251"/>
    </source>
</evidence>
<keyword evidence="5" id="KW-0472">Membrane</keyword>
<evidence type="ECO:0000313" key="10">
    <source>
        <dbReference type="EMBL" id="MFH8135856.1"/>
    </source>
</evidence>
<dbReference type="InterPro" id="IPR051808">
    <property type="entry name" value="Type_IV_pilus_biogenesis"/>
</dbReference>
<feature type="chain" id="PRO_5046952988" evidence="8">
    <location>
        <begin position="20"/>
        <end position="421"/>
    </location>
</feature>
<dbReference type="InterPro" id="IPR004845">
    <property type="entry name" value="T2SS_GspD_CS"/>
</dbReference>
<evidence type="ECO:0000256" key="4">
    <source>
        <dbReference type="ARBA" id="ARBA00022729"/>
    </source>
</evidence>
<dbReference type="PANTHER" id="PTHR30604:SF1">
    <property type="entry name" value="DNA UTILIZATION PROTEIN HOFQ"/>
    <property type="match status" value="1"/>
</dbReference>
<keyword evidence="4 8" id="KW-0732">Signal</keyword>
<dbReference type="PRINTS" id="PR01032">
    <property type="entry name" value="PHAGEIV"/>
</dbReference>
<feature type="domain" description="Secretin/TonB short N-terminal" evidence="9">
    <location>
        <begin position="46"/>
        <end position="94"/>
    </location>
</feature>
<dbReference type="Pfam" id="PF03958">
    <property type="entry name" value="Secretin_N"/>
    <property type="match status" value="1"/>
</dbReference>
<accession>A0ABW7PZV6</accession>
<name>A0ABW7PZV6_9GAMM</name>
<evidence type="ECO:0000256" key="3">
    <source>
        <dbReference type="ARBA" id="ARBA00022448"/>
    </source>
</evidence>
<comment type="subcellular location">
    <subcellularLocation>
        <location evidence="1 7">Cell outer membrane</location>
    </subcellularLocation>
</comment>
<dbReference type="RefSeq" id="WP_397217056.1">
    <property type="nucleotide sequence ID" value="NZ_JBGFSN010000008.1"/>
</dbReference>
<dbReference type="InterPro" id="IPR005644">
    <property type="entry name" value="NolW-like"/>
</dbReference>
<evidence type="ECO:0000259" key="9">
    <source>
        <dbReference type="SMART" id="SM00965"/>
    </source>
</evidence>
<sequence length="421" mass="46904">MIRKVTGLLLIGLMLPAYASDDRLTLAFDDAPVERILNALAEFQQLNLLVAPGVEGSLSLRLDNVPWRQALDLVARMAHLTVVSEENILLVYPESWQQLQQQKAMQQRAEQQQQQPLRQRTVVLHYADASEVHRSLQAERLSLMTPRGSATVDTRTNALLLRDTEAALEETERWLRALDVPLEQIELAAHIVTISEEHLRELGVSWSLHPEDVVTDALRHPQLSIPLAVSKPSFSAGLTLTRMSGQLLDLELSALEQENQIEIIASPHLFTSHQQTATIKQGSEIPYEVSSGSNGATTIEFKEAVLGMEVTPSILANGRIHLKLRISQNVPGRNINSGETEVLTIDKQEIETQVTLRDGETLALGGIFQQQRAQGKNKVPLLGDLPLLGRLFRQEIEEHKKRELVIFITPRLVREAALSPG</sequence>
<keyword evidence="11" id="KW-1185">Reference proteome</keyword>
<dbReference type="InterPro" id="IPR013355">
    <property type="entry name" value="Pilus_4_PilQ"/>
</dbReference>